<comment type="function">
    <text evidence="4">Functions in the N-end rule pathway of protein degradation where it conjugates Leu, Phe and, less efficiently, Met from aminoacyl-tRNAs to the N-termini of proteins containing an N-terminal arginine or lysine.</text>
</comment>
<gene>
    <name evidence="4" type="primary">aat</name>
    <name evidence="5" type="ORF">FBR43_03415</name>
</gene>
<comment type="catalytic activity">
    <reaction evidence="4">
        <text>N-terminal L-arginyl-[protein] + L-leucyl-tRNA(Leu) = N-terminal L-leucyl-L-arginyl-[protein] + tRNA(Leu) + H(+)</text>
        <dbReference type="Rhea" id="RHEA:50416"/>
        <dbReference type="Rhea" id="RHEA-COMP:9613"/>
        <dbReference type="Rhea" id="RHEA-COMP:9622"/>
        <dbReference type="Rhea" id="RHEA-COMP:12672"/>
        <dbReference type="Rhea" id="RHEA-COMP:12673"/>
        <dbReference type="ChEBI" id="CHEBI:15378"/>
        <dbReference type="ChEBI" id="CHEBI:64719"/>
        <dbReference type="ChEBI" id="CHEBI:78442"/>
        <dbReference type="ChEBI" id="CHEBI:78494"/>
        <dbReference type="ChEBI" id="CHEBI:133044"/>
        <dbReference type="EC" id="2.3.2.6"/>
    </reaction>
</comment>
<keyword evidence="3 4" id="KW-0012">Acyltransferase</keyword>
<protein>
    <recommendedName>
        <fullName evidence="4">Leucyl/phenylalanyl-tRNA--protein transferase</fullName>
        <ecNumber evidence="4">2.3.2.6</ecNumber>
    </recommendedName>
    <alternativeName>
        <fullName evidence="4">L/F-transferase</fullName>
    </alternativeName>
    <alternativeName>
        <fullName evidence="4">Leucyltransferase</fullName>
    </alternativeName>
    <alternativeName>
        <fullName evidence="4">Phenyalanyltransferase</fullName>
    </alternativeName>
</protein>
<name>A0A4U1KZR2_9SPHN</name>
<dbReference type="PANTHER" id="PTHR30098:SF2">
    <property type="entry name" value="LEUCYL_PHENYLALANYL-TRNA--PROTEIN TRANSFERASE"/>
    <property type="match status" value="1"/>
</dbReference>
<evidence type="ECO:0000256" key="2">
    <source>
        <dbReference type="ARBA" id="ARBA00022679"/>
    </source>
</evidence>
<reference evidence="5 6" key="1">
    <citation type="submission" date="2019-04" db="EMBL/GenBank/DDBJ databases">
        <authorList>
            <person name="Yang Y."/>
            <person name="Wei D."/>
        </authorList>
    </citation>
    <scope>NUCLEOTIDE SEQUENCE [LARGE SCALE GENOMIC DNA]</scope>
    <source>
        <strain evidence="5 6">L-1-4w-11</strain>
    </source>
</reference>
<comment type="subcellular location">
    <subcellularLocation>
        <location evidence="4">Cytoplasm</location>
    </subcellularLocation>
</comment>
<dbReference type="EC" id="2.3.2.6" evidence="4"/>
<dbReference type="GO" id="GO:0008914">
    <property type="term" value="F:leucyl-tRNA--protein transferase activity"/>
    <property type="evidence" value="ECO:0007669"/>
    <property type="project" value="UniProtKB-UniRule"/>
</dbReference>
<dbReference type="InterPro" id="IPR042203">
    <property type="entry name" value="Leu/Phe-tRNA_Trfase_C"/>
</dbReference>
<dbReference type="OrthoDB" id="9790282at2"/>
<evidence type="ECO:0000256" key="1">
    <source>
        <dbReference type="ARBA" id="ARBA00022490"/>
    </source>
</evidence>
<keyword evidence="2 4" id="KW-0808">Transferase</keyword>
<comment type="catalytic activity">
    <reaction evidence="4">
        <text>N-terminal L-lysyl-[protein] + L-leucyl-tRNA(Leu) = N-terminal L-leucyl-L-lysyl-[protein] + tRNA(Leu) + H(+)</text>
        <dbReference type="Rhea" id="RHEA:12340"/>
        <dbReference type="Rhea" id="RHEA-COMP:9613"/>
        <dbReference type="Rhea" id="RHEA-COMP:9622"/>
        <dbReference type="Rhea" id="RHEA-COMP:12670"/>
        <dbReference type="Rhea" id="RHEA-COMP:12671"/>
        <dbReference type="ChEBI" id="CHEBI:15378"/>
        <dbReference type="ChEBI" id="CHEBI:65249"/>
        <dbReference type="ChEBI" id="CHEBI:78442"/>
        <dbReference type="ChEBI" id="CHEBI:78494"/>
        <dbReference type="ChEBI" id="CHEBI:133043"/>
        <dbReference type="EC" id="2.3.2.6"/>
    </reaction>
</comment>
<dbReference type="GO" id="GO:0005737">
    <property type="term" value="C:cytoplasm"/>
    <property type="evidence" value="ECO:0007669"/>
    <property type="project" value="UniProtKB-SubCell"/>
</dbReference>
<dbReference type="RefSeq" id="WP_136941861.1">
    <property type="nucleotide sequence ID" value="NZ_SWKR01000002.1"/>
</dbReference>
<dbReference type="EMBL" id="SWKR01000002">
    <property type="protein sequence ID" value="TKD49919.1"/>
    <property type="molecule type" value="Genomic_DNA"/>
</dbReference>
<evidence type="ECO:0000313" key="5">
    <source>
        <dbReference type="EMBL" id="TKD49919.1"/>
    </source>
</evidence>
<dbReference type="AlphaFoldDB" id="A0A4U1KZR2"/>
<comment type="caution">
    <text evidence="5">The sequence shown here is derived from an EMBL/GenBank/DDBJ whole genome shotgun (WGS) entry which is preliminary data.</text>
</comment>
<dbReference type="PANTHER" id="PTHR30098">
    <property type="entry name" value="LEUCYL/PHENYLALANYL-TRNA--PROTEIN TRANSFERASE"/>
    <property type="match status" value="1"/>
</dbReference>
<keyword evidence="1 4" id="KW-0963">Cytoplasm</keyword>
<accession>A0A4U1KZR2</accession>
<dbReference type="InterPro" id="IPR004616">
    <property type="entry name" value="Leu/Phe-tRNA_Trfase"/>
</dbReference>
<organism evidence="5 6">
    <name type="scientific">Sphingomonas baiyangensis</name>
    <dbReference type="NCBI Taxonomy" id="2572576"/>
    <lineage>
        <taxon>Bacteria</taxon>
        <taxon>Pseudomonadati</taxon>
        <taxon>Pseudomonadota</taxon>
        <taxon>Alphaproteobacteria</taxon>
        <taxon>Sphingomonadales</taxon>
        <taxon>Sphingomonadaceae</taxon>
        <taxon>Sphingomonas</taxon>
    </lineage>
</organism>
<evidence type="ECO:0000256" key="4">
    <source>
        <dbReference type="HAMAP-Rule" id="MF_00688"/>
    </source>
</evidence>
<dbReference type="NCBIfam" id="TIGR00667">
    <property type="entry name" value="aat"/>
    <property type="match status" value="1"/>
</dbReference>
<dbReference type="InterPro" id="IPR016181">
    <property type="entry name" value="Acyl_CoA_acyltransferase"/>
</dbReference>
<dbReference type="Pfam" id="PF03588">
    <property type="entry name" value="Leu_Phe_trans"/>
    <property type="match status" value="1"/>
</dbReference>
<proteinExistence type="inferred from homology"/>
<dbReference type="Proteomes" id="UP000309138">
    <property type="component" value="Unassembled WGS sequence"/>
</dbReference>
<comment type="similarity">
    <text evidence="4">Belongs to the L/F-transferase family.</text>
</comment>
<dbReference type="GO" id="GO:0030163">
    <property type="term" value="P:protein catabolic process"/>
    <property type="evidence" value="ECO:0007669"/>
    <property type="project" value="UniProtKB-UniRule"/>
</dbReference>
<comment type="catalytic activity">
    <reaction evidence="4">
        <text>L-phenylalanyl-tRNA(Phe) + an N-terminal L-alpha-aminoacyl-[protein] = an N-terminal L-phenylalanyl-L-alpha-aminoacyl-[protein] + tRNA(Phe)</text>
        <dbReference type="Rhea" id="RHEA:43632"/>
        <dbReference type="Rhea" id="RHEA-COMP:9668"/>
        <dbReference type="Rhea" id="RHEA-COMP:9699"/>
        <dbReference type="Rhea" id="RHEA-COMP:10636"/>
        <dbReference type="Rhea" id="RHEA-COMP:10637"/>
        <dbReference type="ChEBI" id="CHEBI:78442"/>
        <dbReference type="ChEBI" id="CHEBI:78531"/>
        <dbReference type="ChEBI" id="CHEBI:78597"/>
        <dbReference type="ChEBI" id="CHEBI:83561"/>
        <dbReference type="EC" id="2.3.2.6"/>
    </reaction>
</comment>
<keyword evidence="6" id="KW-1185">Reference proteome</keyword>
<dbReference type="SUPFAM" id="SSF55729">
    <property type="entry name" value="Acyl-CoA N-acyltransferases (Nat)"/>
    <property type="match status" value="1"/>
</dbReference>
<evidence type="ECO:0000256" key="3">
    <source>
        <dbReference type="ARBA" id="ARBA00023315"/>
    </source>
</evidence>
<dbReference type="Gene3D" id="3.40.630.70">
    <property type="entry name" value="Leucyl/phenylalanyl-tRNA-protein transferase, C-terminal domain"/>
    <property type="match status" value="1"/>
</dbReference>
<dbReference type="HAMAP" id="MF_00688">
    <property type="entry name" value="Leu_Phe_trans"/>
    <property type="match status" value="1"/>
</dbReference>
<evidence type="ECO:0000313" key="6">
    <source>
        <dbReference type="Proteomes" id="UP000309138"/>
    </source>
</evidence>
<sequence>MTRRLSLYQQLDPELVLRAYAMGVFPMADHRDAPGVYWVEPKLRGILPLDGFRLSRSLRKTIVRERFRVTADQAFNAIMGLCAEPAADRPETWINTPIARVFARLHEMGFAHSIECWEGDRLVGGLYGLALGRAFFGESMVSRATDASKVALAWLVARLRVGGFELLDCQFQTGHLQSLGAIEIDRDHYMALLGSALGDSVGGLALGAASVDGAFDALDRLGAAPALPAAASPPSTVVSSAVSGKVIAQLLGHTS</sequence>